<keyword evidence="1 3" id="KW-0663">Pyridoxal phosphate</keyword>
<sequence length="339" mass="36931">MIPHNRPTLGHEESQAAARVLSSGWIAQGEEVLALEKEFGEYIKLPAENVVAVSSGSAALYMSLTIANAKNKYVSASAYSCRSIFNAIQLSGGIPNFLDVEEVSVNASLKKNNADIYIIAHMFGLPDLNVDNKRGYFLIEDAAQALGAKIKNIQVGLFGDIGVFSLGATKMITSGGQGGIILSKNRDISDLARKMRDYDSIVDAIPRFNFQMTDIQAAIAREQLKKLPEFIFRRASIFEKYQKAGLPVIDSISQDVKPVRFRAVIFTDSAKVISCQNALLESGIRSIVPVTEDELLTTNTLVPNAADLSKKTLSIPIYPSLSDNDVNKIISICSKVLKI</sequence>
<dbReference type="Gene3D" id="3.40.640.10">
    <property type="entry name" value="Type I PLP-dependent aspartate aminotransferase-like (Major domain)"/>
    <property type="match status" value="1"/>
</dbReference>
<gene>
    <name evidence="4" type="ORF">ACEUDJ_12465</name>
</gene>
<accession>A0ABW9GSS0</accession>
<dbReference type="PIRSF" id="PIRSF000390">
    <property type="entry name" value="PLP_StrS"/>
    <property type="match status" value="1"/>
</dbReference>
<organism evidence="4 5">
    <name type="scientific">Aeromonas bivalvium</name>
    <dbReference type="NCBI Taxonomy" id="440079"/>
    <lineage>
        <taxon>Bacteria</taxon>
        <taxon>Pseudomonadati</taxon>
        <taxon>Pseudomonadota</taxon>
        <taxon>Gammaproteobacteria</taxon>
        <taxon>Aeromonadales</taxon>
        <taxon>Aeromonadaceae</taxon>
        <taxon>Aeromonas</taxon>
    </lineage>
</organism>
<keyword evidence="4" id="KW-0032">Aminotransferase</keyword>
<dbReference type="GO" id="GO:0008483">
    <property type="term" value="F:transaminase activity"/>
    <property type="evidence" value="ECO:0007669"/>
    <property type="project" value="UniProtKB-KW"/>
</dbReference>
<evidence type="ECO:0000256" key="1">
    <source>
        <dbReference type="ARBA" id="ARBA00022898"/>
    </source>
</evidence>
<dbReference type="EMBL" id="JBGXBU010000004">
    <property type="protein sequence ID" value="MFM4893679.1"/>
    <property type="molecule type" value="Genomic_DNA"/>
</dbReference>
<dbReference type="Pfam" id="PF01041">
    <property type="entry name" value="DegT_DnrJ_EryC1"/>
    <property type="match status" value="1"/>
</dbReference>
<dbReference type="Proteomes" id="UP001630969">
    <property type="component" value="Unassembled WGS sequence"/>
</dbReference>
<dbReference type="PANTHER" id="PTHR30244:SF34">
    <property type="entry name" value="DTDP-4-AMINO-4,6-DIDEOXYGALACTOSE TRANSAMINASE"/>
    <property type="match status" value="1"/>
</dbReference>
<comment type="similarity">
    <text evidence="2 3">Belongs to the DegT/DnrJ/EryC1 family.</text>
</comment>
<dbReference type="SUPFAM" id="SSF53383">
    <property type="entry name" value="PLP-dependent transferases"/>
    <property type="match status" value="1"/>
</dbReference>
<dbReference type="InterPro" id="IPR015422">
    <property type="entry name" value="PyrdxlP-dep_Trfase_small"/>
</dbReference>
<dbReference type="InterPro" id="IPR015421">
    <property type="entry name" value="PyrdxlP-dep_Trfase_major"/>
</dbReference>
<dbReference type="Gene3D" id="3.90.1150.10">
    <property type="entry name" value="Aspartate Aminotransferase, domain 1"/>
    <property type="match status" value="1"/>
</dbReference>
<keyword evidence="4" id="KW-0808">Transferase</keyword>
<dbReference type="GeneID" id="97220926"/>
<comment type="caution">
    <text evidence="4">The sequence shown here is derived from an EMBL/GenBank/DDBJ whole genome shotgun (WGS) entry which is preliminary data.</text>
</comment>
<proteinExistence type="inferred from homology"/>
<name>A0ABW9GSS0_9GAMM</name>
<evidence type="ECO:0000256" key="2">
    <source>
        <dbReference type="ARBA" id="ARBA00037999"/>
    </source>
</evidence>
<reference evidence="4 5" key="1">
    <citation type="submission" date="2024-09" db="EMBL/GenBank/DDBJ databases">
        <title>Aeromonas strains Genome sequencing and assembly.</title>
        <authorList>
            <person name="Hu X."/>
            <person name="Tang B."/>
        </authorList>
    </citation>
    <scope>NUCLEOTIDE SEQUENCE [LARGE SCALE GENOMIC DNA]</scope>
    <source>
        <strain evidence="4 5">NB23SCDHY001</strain>
    </source>
</reference>
<protein>
    <submittedName>
        <fullName evidence="4">DegT/DnrJ/EryC1/StrS family aminotransferase</fullName>
    </submittedName>
</protein>
<dbReference type="InterPro" id="IPR000653">
    <property type="entry name" value="DegT/StrS_aminotransferase"/>
</dbReference>
<keyword evidence="5" id="KW-1185">Reference proteome</keyword>
<evidence type="ECO:0000313" key="5">
    <source>
        <dbReference type="Proteomes" id="UP001630969"/>
    </source>
</evidence>
<dbReference type="PANTHER" id="PTHR30244">
    <property type="entry name" value="TRANSAMINASE"/>
    <property type="match status" value="1"/>
</dbReference>
<evidence type="ECO:0000256" key="3">
    <source>
        <dbReference type="RuleBase" id="RU004508"/>
    </source>
</evidence>
<evidence type="ECO:0000313" key="4">
    <source>
        <dbReference type="EMBL" id="MFM4893679.1"/>
    </source>
</evidence>
<dbReference type="RefSeq" id="WP_408790521.1">
    <property type="nucleotide sequence ID" value="NZ_JBGXBU010000004.1"/>
</dbReference>
<dbReference type="InterPro" id="IPR015424">
    <property type="entry name" value="PyrdxlP-dep_Trfase"/>
</dbReference>